<accession>A0A5C6RK17</accession>
<dbReference type="Proteomes" id="UP000321580">
    <property type="component" value="Unassembled WGS sequence"/>
</dbReference>
<proteinExistence type="predicted"/>
<keyword evidence="2" id="KW-1185">Reference proteome</keyword>
<dbReference type="SUPFAM" id="SSF56935">
    <property type="entry name" value="Porins"/>
    <property type="match status" value="1"/>
</dbReference>
<dbReference type="OrthoDB" id="603275at2"/>
<reference evidence="1 2" key="1">
    <citation type="submission" date="2019-08" db="EMBL/GenBank/DDBJ databases">
        <title>Genome of Phaeodactylibacter luteus.</title>
        <authorList>
            <person name="Bowman J.P."/>
        </authorList>
    </citation>
    <scope>NUCLEOTIDE SEQUENCE [LARGE SCALE GENOMIC DNA]</scope>
    <source>
        <strain evidence="1 2">KCTC 42180</strain>
    </source>
</reference>
<dbReference type="RefSeq" id="WP_147167904.1">
    <property type="nucleotide sequence ID" value="NZ_VOOR01000025.1"/>
</dbReference>
<dbReference type="EMBL" id="VOOR01000025">
    <property type="protein sequence ID" value="TXB62688.1"/>
    <property type="molecule type" value="Genomic_DNA"/>
</dbReference>
<keyword evidence="1" id="KW-0378">Hydrolase</keyword>
<evidence type="ECO:0000313" key="2">
    <source>
        <dbReference type="Proteomes" id="UP000321580"/>
    </source>
</evidence>
<gene>
    <name evidence="1" type="ORF">FRY97_12620</name>
</gene>
<protein>
    <submittedName>
        <fullName evidence="1">Carboxypeptidase regulatory-like domain-containing protein</fullName>
    </submittedName>
</protein>
<dbReference type="AlphaFoldDB" id="A0A5C6RK17"/>
<dbReference type="GO" id="GO:0004180">
    <property type="term" value="F:carboxypeptidase activity"/>
    <property type="evidence" value="ECO:0007669"/>
    <property type="project" value="UniProtKB-KW"/>
</dbReference>
<evidence type="ECO:0000313" key="1">
    <source>
        <dbReference type="EMBL" id="TXB62688.1"/>
    </source>
</evidence>
<comment type="caution">
    <text evidence="1">The sequence shown here is derived from an EMBL/GenBank/DDBJ whole genome shotgun (WGS) entry which is preliminary data.</text>
</comment>
<keyword evidence="1" id="KW-0645">Protease</keyword>
<organism evidence="1 2">
    <name type="scientific">Phaeodactylibacter luteus</name>
    <dbReference type="NCBI Taxonomy" id="1564516"/>
    <lineage>
        <taxon>Bacteria</taxon>
        <taxon>Pseudomonadati</taxon>
        <taxon>Bacteroidota</taxon>
        <taxon>Saprospiria</taxon>
        <taxon>Saprospirales</taxon>
        <taxon>Haliscomenobacteraceae</taxon>
        <taxon>Phaeodactylibacter</taxon>
    </lineage>
</organism>
<sequence length="879" mass="98050">MGAMRTAWRRWAVLLGGLGCITLLHGQSLRVAVELQGEGAAEGASVQLLDETGSNLIDFAFAEADGQCAVKAEKAGGYLVRIRYFGYRDTLLRVALQPRAEANVHVRLAPIAYDLPNISIVDKIIGLRRRGDTLSYNLRAYASGAEQTFGDVLATLPGLTVDEDGQVRVGTEKADALLLDGKDLLKGQHHLATQGLQAQALEAVELIFNYRDAEAQFEGRDGEGQVAVNLITAEQGSGKWQGNAQVLGGYRRAVRTEASGFRSGASSGWAVFMRQQTTGEGPRERPIGQRLQALLREHEFGEGLVRKLNPWAAAGEMGLEPGTVRNHDWHLSLHGDSELSPALHQTLYFSAAGASRSVRQQMLNSYIGTGIEELLEKESRPLLAFFDLDYRLRWEKGRHAAGLHLPVGYYRRAQQEAQHGTLGGSQFEQSLYRRQPRYTFRPEVSHTVKWGRAWLLKAAAHWWLQGEEQNLEIRSSLPFLGFEQGAAAPSYFFQQLHRFESARAGGQAELTKSWGRSYISYILEASRDWEQARNQSSGFFEPIDARMATQVWQQRFKVVKDWGRKVRLMGGLAQASVAQAMGRQATARRFWLPSVLCYVEYFKGHAFSVSGRRAIEYAGLWYQSGSALVERPQWVQVQSLAPPGIQQRTEGTFSLLKRPTSGGALYNLSLSITAVSAPFVQGNSLEGQTVYGRWLFAPKSQQFSMSAFFLHSLPRWKLQGTAYCLRERGFASLGGTLEPLQRAARNIQFSLASVRLKEWQVKAEARHTGGWQKVEGRHFSFDQFWLEAEAARSMGDWHVRLGYRQGWQRGGGASSRVGLLDVAVAYSLDAPWKLFFRGHNLLNLRPAIQTEAFSQPHVEQARIFEVFPGQVTAGAGYYF</sequence>
<name>A0A5C6RK17_9BACT</name>
<keyword evidence="1" id="KW-0121">Carboxypeptidase</keyword>